<reference evidence="12 13" key="1">
    <citation type="submission" date="2024-03" db="EMBL/GenBank/DDBJ databases">
        <title>Human intestinal bacterial collection.</title>
        <authorList>
            <person name="Pauvert C."/>
            <person name="Hitch T.C.A."/>
            <person name="Clavel T."/>
        </authorList>
    </citation>
    <scope>NUCLEOTIDE SEQUENCE [LARGE SCALE GENOMIC DNA]</scope>
    <source>
        <strain evidence="12 13">CLA-AA-H255</strain>
    </source>
</reference>
<evidence type="ECO:0000313" key="13">
    <source>
        <dbReference type="Proteomes" id="UP001442364"/>
    </source>
</evidence>
<evidence type="ECO:0000313" key="12">
    <source>
        <dbReference type="EMBL" id="MEQ2379643.1"/>
    </source>
</evidence>
<keyword evidence="4" id="KW-0812">Transmembrane</keyword>
<dbReference type="PANTHER" id="PTHR48085:SF5">
    <property type="entry name" value="CADMIUM_ZINC-TRANSPORTING ATPASE HMA4-RELATED"/>
    <property type="match status" value="1"/>
</dbReference>
<comment type="similarity">
    <text evidence="2 10">Belongs to the cation transport ATPase (P-type) (TC 3.A.3) family. Type IB subfamily.</text>
</comment>
<dbReference type="EMBL" id="JBBMER010000004">
    <property type="protein sequence ID" value="MEQ2379643.1"/>
    <property type="molecule type" value="Genomic_DNA"/>
</dbReference>
<dbReference type="SUPFAM" id="SSF81653">
    <property type="entry name" value="Calcium ATPase, transduction domain A"/>
    <property type="match status" value="1"/>
</dbReference>
<evidence type="ECO:0000259" key="11">
    <source>
        <dbReference type="Pfam" id="PF00122"/>
    </source>
</evidence>
<dbReference type="PANTHER" id="PTHR48085">
    <property type="entry name" value="CADMIUM/ZINC-TRANSPORTING ATPASE HMA2-RELATED"/>
    <property type="match status" value="1"/>
</dbReference>
<evidence type="ECO:0000256" key="2">
    <source>
        <dbReference type="ARBA" id="ARBA00006024"/>
    </source>
</evidence>
<keyword evidence="10" id="KW-1003">Cell membrane</keyword>
<comment type="catalytic activity">
    <reaction evidence="9">
        <text>Cd(2+)(in) + ATP + H2O = Cd(2+)(out) + ADP + phosphate + H(+)</text>
        <dbReference type="Rhea" id="RHEA:12132"/>
        <dbReference type="ChEBI" id="CHEBI:15377"/>
        <dbReference type="ChEBI" id="CHEBI:15378"/>
        <dbReference type="ChEBI" id="CHEBI:30616"/>
        <dbReference type="ChEBI" id="CHEBI:43474"/>
        <dbReference type="ChEBI" id="CHEBI:48775"/>
        <dbReference type="ChEBI" id="CHEBI:456216"/>
        <dbReference type="EC" id="7.2.2.21"/>
    </reaction>
</comment>
<comment type="caution">
    <text evidence="12">The sequence shown here is derived from an EMBL/GenBank/DDBJ whole genome shotgun (WGS) entry which is preliminary data.</text>
</comment>
<dbReference type="SFLD" id="SFLDF00027">
    <property type="entry name" value="p-type_atpase"/>
    <property type="match status" value="1"/>
</dbReference>
<dbReference type="Gene3D" id="3.40.1110.10">
    <property type="entry name" value="Calcium-transporting ATPase, cytoplasmic domain N"/>
    <property type="match status" value="1"/>
</dbReference>
<dbReference type="InterPro" id="IPR036412">
    <property type="entry name" value="HAD-like_sf"/>
</dbReference>
<dbReference type="SFLD" id="SFLDS00003">
    <property type="entry name" value="Haloacid_Dehalogenase"/>
    <property type="match status" value="1"/>
</dbReference>
<keyword evidence="5" id="KW-1278">Translocase</keyword>
<evidence type="ECO:0000256" key="3">
    <source>
        <dbReference type="ARBA" id="ARBA00022539"/>
    </source>
</evidence>
<accession>A0ABV1BXF6</accession>
<dbReference type="InterPro" id="IPR001757">
    <property type="entry name" value="P_typ_ATPase"/>
</dbReference>
<evidence type="ECO:0000256" key="10">
    <source>
        <dbReference type="RuleBase" id="RU362081"/>
    </source>
</evidence>
<dbReference type="PRINTS" id="PR00119">
    <property type="entry name" value="CATATPASE"/>
</dbReference>
<dbReference type="NCBIfam" id="TIGR01525">
    <property type="entry name" value="ATPase-IB_hvy"/>
    <property type="match status" value="1"/>
</dbReference>
<dbReference type="Gene3D" id="2.70.150.10">
    <property type="entry name" value="Calcium-transporting ATPase, cytoplasmic transduction domain A"/>
    <property type="match status" value="1"/>
</dbReference>
<keyword evidence="13" id="KW-1185">Reference proteome</keyword>
<dbReference type="EC" id="7.2.2.21" evidence="8"/>
<evidence type="ECO:0000256" key="4">
    <source>
        <dbReference type="ARBA" id="ARBA00022692"/>
    </source>
</evidence>
<evidence type="ECO:0000256" key="8">
    <source>
        <dbReference type="ARBA" id="ARBA00039103"/>
    </source>
</evidence>
<dbReference type="InterPro" id="IPR023299">
    <property type="entry name" value="ATPase_P-typ_cyto_dom_N"/>
</dbReference>
<dbReference type="Pfam" id="PF00702">
    <property type="entry name" value="Hydrolase"/>
    <property type="match status" value="1"/>
</dbReference>
<dbReference type="SFLD" id="SFLDG00002">
    <property type="entry name" value="C1.7:_P-type_atpase_like"/>
    <property type="match status" value="1"/>
</dbReference>
<proteinExistence type="inferred from homology"/>
<dbReference type="InterPro" id="IPR059000">
    <property type="entry name" value="ATPase_P-type_domA"/>
</dbReference>
<dbReference type="InterPro" id="IPR008250">
    <property type="entry name" value="ATPase_P-typ_transduc_dom_A_sf"/>
</dbReference>
<dbReference type="InterPro" id="IPR044492">
    <property type="entry name" value="P_typ_ATPase_HD_dom"/>
</dbReference>
<keyword evidence="10" id="KW-0067">ATP-binding</keyword>
<dbReference type="InterPro" id="IPR027256">
    <property type="entry name" value="P-typ_ATPase_IB"/>
</dbReference>
<comment type="subcellular location">
    <subcellularLocation>
        <location evidence="10">Cell membrane</location>
    </subcellularLocation>
    <subcellularLocation>
        <location evidence="1">Membrane</location>
        <topology evidence="1">Multi-pass membrane protein</topology>
    </subcellularLocation>
</comment>
<keyword evidence="3" id="KW-0104">Cadmium</keyword>
<dbReference type="Gene3D" id="3.40.50.1000">
    <property type="entry name" value="HAD superfamily/HAD-like"/>
    <property type="match status" value="1"/>
</dbReference>
<organism evidence="12 13">
    <name type="scientific">[Lactobacillus] rogosae</name>
    <dbReference type="NCBI Taxonomy" id="706562"/>
    <lineage>
        <taxon>Bacteria</taxon>
        <taxon>Bacillati</taxon>
        <taxon>Bacillota</taxon>
        <taxon>Clostridia</taxon>
        <taxon>Lachnospirales</taxon>
        <taxon>Lachnospiraceae</taxon>
        <taxon>Lachnospira</taxon>
    </lineage>
</organism>
<dbReference type="Proteomes" id="UP001442364">
    <property type="component" value="Unassembled WGS sequence"/>
</dbReference>
<dbReference type="InterPro" id="IPR023214">
    <property type="entry name" value="HAD_sf"/>
</dbReference>
<dbReference type="PRINTS" id="PR00120">
    <property type="entry name" value="HATPASE"/>
</dbReference>
<keyword evidence="6" id="KW-1133">Transmembrane helix</keyword>
<sequence>MKFYIKHSMTGRLRVHMDMKHMSFKQADILEYYIKNIETVTSVKVYEKTCDAVIEFKGDKAQIINELKHFTYSQVVVPEDVLNSSGREMNSYYQDKLVNKVFLRAASKLFLPISVRNVVTTVKSVKYIGSGVKTLLKGKMEVPVLDATAIGVSILRNDFNTAGSVMFLLGIGEIMEEWTHKKSVGDLARTMSLNVSRVWLKTADTEVLVPVNEIKNGDEIIVHVSNVIPFDGVVVTGEAMVNQASLTGEAVPVSKNTGSAVFAGTVIEEGGLTIKVKQSGGNSKYDKIVKMIEESEKLKSGLESKAEHLADSLVPYTLGGTALTYLLTRNATKALSILMVDFSCALKLAMPITVLSAIRQAGQNDITVKGGKFLEAVAAADTIVFDKTGTLTKAAPTVKYVYSFNGDSEDELLRMAACMEEHFPHSMAKAVVDAAAKKNLRHEEMHTKVEYIVAHGISTTINNKKTIIGSYHFVFEDEGCTVPEGRQEMFDNLPEEYSHLYLAIEDKLAAVICIEDPVRPEAKEVISSLKELGISKVVMMTGDSERTAKAIAGKVGVDEYYSEVLPEDKASFVEKEKAAGRKVIMIGDGINDSPALSAADVGIAISDGAQIAREIADITVSADDLGQIVYLKDLSNNLIKKINRNYRTIVSFNSGLIALGVLGVIQPTTSALLHNTSTLFISMNSMKNITLAEEHK</sequence>
<dbReference type="SUPFAM" id="SSF56784">
    <property type="entry name" value="HAD-like"/>
    <property type="match status" value="1"/>
</dbReference>
<dbReference type="PROSITE" id="PS00154">
    <property type="entry name" value="ATPASE_E1_E2"/>
    <property type="match status" value="1"/>
</dbReference>
<evidence type="ECO:0000256" key="1">
    <source>
        <dbReference type="ARBA" id="ARBA00004141"/>
    </source>
</evidence>
<evidence type="ECO:0000256" key="9">
    <source>
        <dbReference type="ARBA" id="ARBA00049338"/>
    </source>
</evidence>
<name>A0ABV1BXF6_9FIRM</name>
<dbReference type="InterPro" id="IPR051014">
    <property type="entry name" value="Cation_Transport_ATPase_IB"/>
</dbReference>
<evidence type="ECO:0000256" key="6">
    <source>
        <dbReference type="ARBA" id="ARBA00022989"/>
    </source>
</evidence>
<dbReference type="NCBIfam" id="TIGR01494">
    <property type="entry name" value="ATPase_P-type"/>
    <property type="match status" value="1"/>
</dbReference>
<gene>
    <name evidence="12" type="ORF">WMO14_07090</name>
</gene>
<keyword evidence="10" id="KW-0479">Metal-binding</keyword>
<evidence type="ECO:0000256" key="5">
    <source>
        <dbReference type="ARBA" id="ARBA00022967"/>
    </source>
</evidence>
<evidence type="ECO:0000256" key="7">
    <source>
        <dbReference type="ARBA" id="ARBA00023136"/>
    </source>
</evidence>
<keyword evidence="10" id="KW-0547">Nucleotide-binding</keyword>
<protein>
    <recommendedName>
        <fullName evidence="8">Cd(2+)-exporting ATPase</fullName>
        <ecNumber evidence="8">7.2.2.21</ecNumber>
    </recommendedName>
</protein>
<keyword evidence="7" id="KW-0472">Membrane</keyword>
<dbReference type="Pfam" id="PF00122">
    <property type="entry name" value="E1-E2_ATPase"/>
    <property type="match status" value="1"/>
</dbReference>
<dbReference type="RefSeq" id="WP_349153559.1">
    <property type="nucleotide sequence ID" value="NZ_JBBMER010000004.1"/>
</dbReference>
<feature type="domain" description="P-type ATPase A" evidence="11">
    <location>
        <begin position="195"/>
        <end position="293"/>
    </location>
</feature>
<dbReference type="InterPro" id="IPR018303">
    <property type="entry name" value="ATPase_P-typ_P_site"/>
</dbReference>